<evidence type="ECO:0000313" key="3">
    <source>
        <dbReference type="EMBL" id="ENO97392.1"/>
    </source>
</evidence>
<dbReference type="EMBL" id="AMXF01000049">
    <property type="protein sequence ID" value="ENO97392.1"/>
    <property type="molecule type" value="Genomic_DNA"/>
</dbReference>
<dbReference type="Proteomes" id="UP000013047">
    <property type="component" value="Unassembled WGS sequence"/>
</dbReference>
<dbReference type="InterPro" id="IPR035093">
    <property type="entry name" value="RelE/ParE_toxin_dom_sf"/>
</dbReference>
<evidence type="ECO:0000256" key="1">
    <source>
        <dbReference type="ARBA" id="ARBA00006226"/>
    </source>
</evidence>
<evidence type="ECO:0000313" key="4">
    <source>
        <dbReference type="Proteomes" id="UP000013047"/>
    </source>
</evidence>
<dbReference type="OrthoDB" id="9801234at2"/>
<dbReference type="Pfam" id="PF05016">
    <property type="entry name" value="ParE_toxin"/>
    <property type="match status" value="1"/>
</dbReference>
<keyword evidence="4" id="KW-1185">Reference proteome</keyword>
<dbReference type="RefSeq" id="WP_004361134.1">
    <property type="nucleotide sequence ID" value="NZ_AMXF01000049.1"/>
</dbReference>
<sequence>MTTYKLRFHTLALAEWKKLDGSVRAQFKKKLEERLLTPRVPSAALSGMPDCYKIKLRSAGYRLVYRVDDGEVWVTVISIGLRERLHAYTRAQARLDDPPRD</sequence>
<dbReference type="InterPro" id="IPR007712">
    <property type="entry name" value="RelE/ParE_toxin"/>
</dbReference>
<dbReference type="Gene3D" id="3.30.2310.20">
    <property type="entry name" value="RelE-like"/>
    <property type="match status" value="1"/>
</dbReference>
<evidence type="ECO:0000256" key="2">
    <source>
        <dbReference type="ARBA" id="ARBA00022649"/>
    </source>
</evidence>
<gene>
    <name evidence="3" type="ORF">C667_08995</name>
</gene>
<dbReference type="NCBIfam" id="TIGR02385">
    <property type="entry name" value="RelE_StbE"/>
    <property type="match status" value="1"/>
</dbReference>
<dbReference type="PANTHER" id="PTHR35601">
    <property type="entry name" value="TOXIN RELE"/>
    <property type="match status" value="1"/>
</dbReference>
<dbReference type="AlphaFoldDB" id="N6ZSE1"/>
<protein>
    <submittedName>
        <fullName evidence="3">Plasmid stabilization system</fullName>
    </submittedName>
</protein>
<dbReference type="SUPFAM" id="SSF143011">
    <property type="entry name" value="RelE-like"/>
    <property type="match status" value="1"/>
</dbReference>
<accession>N6ZSE1</accession>
<name>N6ZSE1_9RHOO</name>
<proteinExistence type="inferred from homology"/>
<comment type="similarity">
    <text evidence="1">Belongs to the RelE toxin family.</text>
</comment>
<reference evidence="3 4" key="1">
    <citation type="submission" date="2012-09" db="EMBL/GenBank/DDBJ databases">
        <title>Draft Genome Sequences of 6 Strains from Genus Thauera.</title>
        <authorList>
            <person name="Liu B."/>
            <person name="Shapleigh J.P."/>
            <person name="Frostegard A.H."/>
        </authorList>
    </citation>
    <scope>NUCLEOTIDE SEQUENCE [LARGE SCALE GENOMIC DNA]</scope>
    <source>
        <strain evidence="3 4">B4P</strain>
    </source>
</reference>
<keyword evidence="2" id="KW-1277">Toxin-antitoxin system</keyword>
<dbReference type="PANTHER" id="PTHR35601:SF1">
    <property type="entry name" value="TOXIN RELE"/>
    <property type="match status" value="1"/>
</dbReference>
<organism evidence="3 4">
    <name type="scientific">Thauera phenylacetica B4P</name>
    <dbReference type="NCBI Taxonomy" id="1234382"/>
    <lineage>
        <taxon>Bacteria</taxon>
        <taxon>Pseudomonadati</taxon>
        <taxon>Pseudomonadota</taxon>
        <taxon>Betaproteobacteria</taxon>
        <taxon>Rhodocyclales</taxon>
        <taxon>Zoogloeaceae</taxon>
        <taxon>Thauera</taxon>
    </lineage>
</organism>
<comment type="caution">
    <text evidence="3">The sequence shown here is derived from an EMBL/GenBank/DDBJ whole genome shotgun (WGS) entry which is preliminary data.</text>
</comment>